<dbReference type="RefSeq" id="WP_009143018.1">
    <property type="nucleotide sequence ID" value="NZ_GL830975.1"/>
</dbReference>
<dbReference type="AlphaFoldDB" id="E8LJD0"/>
<gene>
    <name evidence="2" type="ORF">HMPREF9444_00807</name>
</gene>
<dbReference type="STRING" id="762983.HMPREF9444_00807"/>
<comment type="caution">
    <text evidence="2">The sequence shown here is derived from an EMBL/GenBank/DDBJ whole genome shotgun (WGS) entry which is preliminary data.</text>
</comment>
<dbReference type="HOGENOM" id="CLU_062999_7_0_6"/>
<dbReference type="OrthoDB" id="8150723at2"/>
<dbReference type="PIRSF" id="PIRSF003073">
    <property type="entry name" value="DNAC_TnpB_IstB"/>
    <property type="match status" value="1"/>
</dbReference>
<dbReference type="InterPro" id="IPR028350">
    <property type="entry name" value="DNAC/IstB-like"/>
</dbReference>
<evidence type="ECO:0000259" key="1">
    <source>
        <dbReference type="Pfam" id="PF01695"/>
    </source>
</evidence>
<keyword evidence="2" id="KW-0067">ATP-binding</keyword>
<dbReference type="PANTHER" id="PTHR30050:SF4">
    <property type="entry name" value="ATP-BINDING PROTEIN RV3427C IN INSERTION SEQUENCE-RELATED"/>
    <property type="match status" value="1"/>
</dbReference>
<dbReference type="eggNOG" id="COG1484">
    <property type="taxonomic scope" value="Bacteria"/>
</dbReference>
<dbReference type="GO" id="GO:0006260">
    <property type="term" value="P:DNA replication"/>
    <property type="evidence" value="ECO:0007669"/>
    <property type="project" value="TreeGrafter"/>
</dbReference>
<dbReference type="EMBL" id="AEVO01000038">
    <property type="protein sequence ID" value="EFY07375.1"/>
    <property type="molecule type" value="Genomic_DNA"/>
</dbReference>
<name>E8LJD0_SUCHY</name>
<evidence type="ECO:0000313" key="3">
    <source>
        <dbReference type="Proteomes" id="UP000018458"/>
    </source>
</evidence>
<dbReference type="Proteomes" id="UP000018458">
    <property type="component" value="Unassembled WGS sequence"/>
</dbReference>
<accession>E8LJD0</accession>
<dbReference type="InterPro" id="IPR002611">
    <property type="entry name" value="IstB_ATP-bd"/>
</dbReference>
<dbReference type="Gene3D" id="3.40.50.300">
    <property type="entry name" value="P-loop containing nucleotide triphosphate hydrolases"/>
    <property type="match status" value="1"/>
</dbReference>
<sequence length="258" mass="29270">MALTAQQSNLIARFNKLRLSGFADMLMNQFNNSAAYIEATYEDKLEDCLSAHEQYLGSARFLRLKKAAGLTDSITLNEISQKLPLGLDREQIRYLIRNTWIENAVENIIISGPCGVGKSCLANAIAIHACKSGYRTLFYKATELLEELAHKDNGDRIKYRNKLLKTSVLILDDFGIKRLSEEAIYELYLMLDSRYNKYPVIVTTQLKPEGLLSYLGKVSTRSEAVIERLCKPAVFINLIGDSKRPERRFTSDTSNDRK</sequence>
<dbReference type="CDD" id="cd00009">
    <property type="entry name" value="AAA"/>
    <property type="match status" value="1"/>
</dbReference>
<dbReference type="InterPro" id="IPR027417">
    <property type="entry name" value="P-loop_NTPase"/>
</dbReference>
<dbReference type="PANTHER" id="PTHR30050">
    <property type="entry name" value="CHROMOSOMAL REPLICATION INITIATOR PROTEIN DNAA"/>
    <property type="match status" value="1"/>
</dbReference>
<keyword evidence="3" id="KW-1185">Reference proteome</keyword>
<evidence type="ECO:0000313" key="2">
    <source>
        <dbReference type="EMBL" id="EFY07375.1"/>
    </source>
</evidence>
<reference evidence="2 3" key="1">
    <citation type="submission" date="2011-01" db="EMBL/GenBank/DDBJ databases">
        <authorList>
            <person name="Weinstock G."/>
            <person name="Sodergren E."/>
            <person name="Clifton S."/>
            <person name="Fulton L."/>
            <person name="Fulton B."/>
            <person name="Courtney L."/>
            <person name="Fronick C."/>
            <person name="Harrison M."/>
            <person name="Strong C."/>
            <person name="Farmer C."/>
            <person name="Delahaunty K."/>
            <person name="Markovic C."/>
            <person name="Hall O."/>
            <person name="Minx P."/>
            <person name="Tomlinson C."/>
            <person name="Mitreva M."/>
            <person name="Hou S."/>
            <person name="Chen J."/>
            <person name="Wollam A."/>
            <person name="Pepin K.H."/>
            <person name="Johnson M."/>
            <person name="Bhonagiri V."/>
            <person name="Zhang X."/>
            <person name="Suruliraj S."/>
            <person name="Warren W."/>
            <person name="Chinwalla A."/>
            <person name="Mardis E.R."/>
            <person name="Wilson R.K."/>
        </authorList>
    </citation>
    <scope>NUCLEOTIDE SEQUENCE [LARGE SCALE GENOMIC DNA]</scope>
    <source>
        <strain evidence="3">DSM 22608 / JCM 16073 / KCTC 15190 / YIT 12066</strain>
    </source>
</reference>
<protein>
    <submittedName>
        <fullName evidence="2">IstB-like ATP-binding protein</fullName>
    </submittedName>
</protein>
<dbReference type="Pfam" id="PF01695">
    <property type="entry name" value="IstB_IS21"/>
    <property type="match status" value="1"/>
</dbReference>
<feature type="domain" description="IstB-like ATP-binding" evidence="1">
    <location>
        <begin position="14"/>
        <end position="248"/>
    </location>
</feature>
<dbReference type="SUPFAM" id="SSF52540">
    <property type="entry name" value="P-loop containing nucleoside triphosphate hydrolases"/>
    <property type="match status" value="1"/>
</dbReference>
<organism evidence="2 3">
    <name type="scientific">Succinatimonas hippei (strain DSM 22608 / JCM 16073 / KCTC 15190 / YIT 12066)</name>
    <dbReference type="NCBI Taxonomy" id="762983"/>
    <lineage>
        <taxon>Bacteria</taxon>
        <taxon>Pseudomonadati</taxon>
        <taxon>Pseudomonadota</taxon>
        <taxon>Gammaproteobacteria</taxon>
        <taxon>Aeromonadales</taxon>
        <taxon>Succinivibrionaceae</taxon>
        <taxon>Succinatimonas</taxon>
    </lineage>
</organism>
<dbReference type="GO" id="GO:0005524">
    <property type="term" value="F:ATP binding"/>
    <property type="evidence" value="ECO:0007669"/>
    <property type="project" value="UniProtKB-KW"/>
</dbReference>
<proteinExistence type="predicted"/>
<keyword evidence="2" id="KW-0547">Nucleotide-binding</keyword>